<feature type="domain" description="SCP" evidence="1">
    <location>
        <begin position="71"/>
        <end position="168"/>
    </location>
</feature>
<protein>
    <submittedName>
        <fullName evidence="2">Cysteine-rich secretory protein family protein</fullName>
    </submittedName>
</protein>
<comment type="caution">
    <text evidence="2">The sequence shown here is derived from an EMBL/GenBank/DDBJ whole genome shotgun (WGS) entry which is preliminary data.</text>
</comment>
<name>A0A0Q1AE42_9CORY</name>
<dbReference type="PANTHER" id="PTHR31157">
    <property type="entry name" value="SCP DOMAIN-CONTAINING PROTEIN"/>
    <property type="match status" value="1"/>
</dbReference>
<dbReference type="InterPro" id="IPR014044">
    <property type="entry name" value="CAP_dom"/>
</dbReference>
<dbReference type="Pfam" id="PF00188">
    <property type="entry name" value="CAP"/>
    <property type="match status" value="1"/>
</dbReference>
<accession>A0A0Q1AE42</accession>
<gene>
    <name evidence="2" type="ORF">Cocul_00050</name>
</gene>
<proteinExistence type="predicted"/>
<dbReference type="AlphaFoldDB" id="A0A0Q1AE42"/>
<keyword evidence="3" id="KW-1185">Reference proteome</keyword>
<organism evidence="2 3">
    <name type="scientific">Corynebacterium oculi</name>
    <dbReference type="NCBI Taxonomy" id="1544416"/>
    <lineage>
        <taxon>Bacteria</taxon>
        <taxon>Bacillati</taxon>
        <taxon>Actinomycetota</taxon>
        <taxon>Actinomycetes</taxon>
        <taxon>Mycobacteriales</taxon>
        <taxon>Corynebacteriaceae</taxon>
        <taxon>Corynebacterium</taxon>
    </lineage>
</organism>
<dbReference type="Proteomes" id="UP000050517">
    <property type="component" value="Unassembled WGS sequence"/>
</dbReference>
<evidence type="ECO:0000313" key="2">
    <source>
        <dbReference type="EMBL" id="KQB84920.1"/>
    </source>
</evidence>
<dbReference type="OrthoDB" id="68195at2"/>
<dbReference type="RefSeq" id="WP_055121330.1">
    <property type="nucleotide sequence ID" value="NZ_LKST01000001.1"/>
</dbReference>
<dbReference type="InterPro" id="IPR035940">
    <property type="entry name" value="CAP_sf"/>
</dbReference>
<dbReference type="Gene3D" id="3.40.33.10">
    <property type="entry name" value="CAP"/>
    <property type="match status" value="1"/>
</dbReference>
<dbReference type="PANTHER" id="PTHR31157:SF1">
    <property type="entry name" value="SCP DOMAIN-CONTAINING PROTEIN"/>
    <property type="match status" value="1"/>
</dbReference>
<evidence type="ECO:0000313" key="3">
    <source>
        <dbReference type="Proteomes" id="UP000050517"/>
    </source>
</evidence>
<dbReference type="CDD" id="cd05379">
    <property type="entry name" value="CAP_bacterial"/>
    <property type="match status" value="1"/>
</dbReference>
<dbReference type="EMBL" id="LKST01000001">
    <property type="protein sequence ID" value="KQB84920.1"/>
    <property type="molecule type" value="Genomic_DNA"/>
</dbReference>
<dbReference type="PATRIC" id="fig|1544416.3.peg.48"/>
<evidence type="ECO:0000259" key="1">
    <source>
        <dbReference type="Pfam" id="PF00188"/>
    </source>
</evidence>
<dbReference type="SUPFAM" id="SSF55797">
    <property type="entry name" value="PR-1-like"/>
    <property type="match status" value="1"/>
</dbReference>
<reference evidence="2 3" key="1">
    <citation type="submission" date="2015-10" db="EMBL/GenBank/DDBJ databases">
        <title>Corynebacteirum lowii and Corynebacterium oculi species nova, derived from human clinical disease and and emended description of Corynebacterium mastiditis.</title>
        <authorList>
            <person name="Bernard K."/>
            <person name="Pacheco A.L."/>
            <person name="Mcdougall C."/>
            <person name="Burtx T."/>
            <person name="Weibe D."/>
            <person name="Tyler S."/>
            <person name="Olson A.B."/>
            <person name="Cnockaert M."/>
            <person name="Eguchi H."/>
            <person name="Kuwahara T."/>
            <person name="Nakayama-Imaohji H."/>
            <person name="Boudewijins M."/>
            <person name="Van Hoecke F."/>
            <person name="Bernier A.-M."/>
            <person name="Vandamme P."/>
        </authorList>
    </citation>
    <scope>NUCLEOTIDE SEQUENCE [LARGE SCALE GENOMIC DNA]</scope>
    <source>
        <strain evidence="2 3">NML 130210</strain>
    </source>
</reference>
<sequence length="171" mass="18172">MKEKNDTVEKAAGITALAAAGVAAAAGSATAEEADVMSTEIASSEGVEIISTETPDSSVASAEKDARDIVEKTNDIRSAHGLEELSVNEDLSEGAHQWAQTLSATGTVEHAEGDFGENLHWVGEKTPVDEVMQDWMDSDEHRVNILDPESTEIGTAVVHDENGMHSVQRFP</sequence>